<evidence type="ECO:0000313" key="7">
    <source>
        <dbReference type="Proteomes" id="UP000037460"/>
    </source>
</evidence>
<dbReference type="GO" id="GO:0016168">
    <property type="term" value="F:chlorophyll binding"/>
    <property type="evidence" value="ECO:0007669"/>
    <property type="project" value="UniProtKB-KW"/>
</dbReference>
<dbReference type="GO" id="GO:0009765">
    <property type="term" value="P:photosynthesis, light harvesting"/>
    <property type="evidence" value="ECO:0007669"/>
    <property type="project" value="InterPro"/>
</dbReference>
<keyword evidence="4" id="KW-0934">Plastid</keyword>
<keyword evidence="2" id="KW-0150">Chloroplast</keyword>
<keyword evidence="5" id="KW-0148">Chlorophyll</keyword>
<reference evidence="7" key="1">
    <citation type="journal article" date="2015" name="PLoS Genet.">
        <title>Genome Sequence and Transcriptome Analyses of Chrysochromulina tobin: Metabolic Tools for Enhanced Algal Fitness in the Prominent Order Prymnesiales (Haptophyceae).</title>
        <authorList>
            <person name="Hovde B.T."/>
            <person name="Deodato C.R."/>
            <person name="Hunsperger H.M."/>
            <person name="Ryken S.A."/>
            <person name="Yost W."/>
            <person name="Jha R.K."/>
            <person name="Patterson J."/>
            <person name="Monnat R.J. Jr."/>
            <person name="Barlow S.B."/>
            <person name="Starkenburg S.R."/>
            <person name="Cattolico R.A."/>
        </authorList>
    </citation>
    <scope>NUCLEOTIDE SEQUENCE</scope>
    <source>
        <strain evidence="7">CCMP291</strain>
    </source>
</reference>
<evidence type="ECO:0000256" key="1">
    <source>
        <dbReference type="ARBA" id="ARBA00004229"/>
    </source>
</evidence>
<name>A0A0M0JJB6_9EUKA</name>
<protein>
    <submittedName>
        <fullName evidence="6">Chloroplast light harvesting protein isoform 12</fullName>
    </submittedName>
</protein>
<sequence>MLAIVSSSAAFAPVAPVAPVATRAAAPQMGFGKAELMKLAKEQNPVLGYYDPIGLADVDLWGQGEEASIAWLRHAEIKHGRVAMAAFIGFIAAANYENIGAPMAASMYPALPSGLTAPEVWDNIPFLAKLQIIGAIGVFEHISEDKNFLAADGKVHYMRGGTPGYMPTFKANVHPLPLNLWDPFGFTKNLTKEQKAKKLNAEVNNGRLAMIGIFGFVSASCVPGSVPALDGIIPHYSGEIMGPFSPPGTMDSMWSIGKLW</sequence>
<feature type="binding site" evidence="5">
    <location>
        <position position="76"/>
    </location>
    <ligand>
        <name>chlorophyll a</name>
        <dbReference type="ChEBI" id="CHEBI:58416"/>
        <label>1</label>
    </ligand>
</feature>
<dbReference type="Proteomes" id="UP000037460">
    <property type="component" value="Unassembled WGS sequence"/>
</dbReference>
<dbReference type="EMBL" id="JWZX01002818">
    <property type="protein sequence ID" value="KOO26686.1"/>
    <property type="molecule type" value="Genomic_DNA"/>
</dbReference>
<feature type="binding site" evidence="5">
    <location>
        <position position="202"/>
    </location>
    <ligand>
        <name>chlorophyll a</name>
        <dbReference type="ChEBI" id="CHEBI:58416"/>
        <label>1</label>
    </ligand>
</feature>
<keyword evidence="5" id="KW-0157">Chromophore</keyword>
<keyword evidence="7" id="KW-1185">Reference proteome</keyword>
<proteinExistence type="predicted"/>
<dbReference type="SUPFAM" id="SSF103511">
    <property type="entry name" value="Chlorophyll a-b binding protein"/>
    <property type="match status" value="1"/>
</dbReference>
<dbReference type="AlphaFoldDB" id="A0A0M0JJB6"/>
<evidence type="ECO:0000313" key="6">
    <source>
        <dbReference type="EMBL" id="KOO26686.1"/>
    </source>
</evidence>
<dbReference type="GO" id="GO:0016020">
    <property type="term" value="C:membrane"/>
    <property type="evidence" value="ECO:0007669"/>
    <property type="project" value="InterPro"/>
</dbReference>
<comment type="subcellular location">
    <subcellularLocation>
        <location evidence="1">Plastid</location>
        <location evidence="1">Chloroplast</location>
    </subcellularLocation>
</comment>
<dbReference type="GO" id="GO:0009507">
    <property type="term" value="C:chloroplast"/>
    <property type="evidence" value="ECO:0007669"/>
    <property type="project" value="UniProtKB-SubCell"/>
</dbReference>
<feature type="binding site" evidence="5">
    <location>
        <position position="205"/>
    </location>
    <ligand>
        <name>chlorophyll a</name>
        <dbReference type="ChEBI" id="CHEBI:58416"/>
        <label>1</label>
    </ligand>
</feature>
<evidence type="ECO:0000256" key="3">
    <source>
        <dbReference type="ARBA" id="ARBA00022531"/>
    </source>
</evidence>
<dbReference type="InterPro" id="IPR022796">
    <property type="entry name" value="Chloroa_b-bind"/>
</dbReference>
<dbReference type="Gene3D" id="1.10.3460.10">
    <property type="entry name" value="Chlorophyll a/b binding protein domain"/>
    <property type="match status" value="1"/>
</dbReference>
<keyword evidence="3" id="KW-0602">Photosynthesis</keyword>
<accession>A0A0M0JJB6</accession>
<feature type="binding site" evidence="5">
    <location>
        <position position="207"/>
    </location>
    <ligand>
        <name>chlorophyll a</name>
        <dbReference type="ChEBI" id="CHEBI:58416"/>
        <label>1</label>
    </ligand>
</feature>
<feature type="binding site" description="axial binding residue" evidence="5">
    <location>
        <position position="81"/>
    </location>
    <ligand>
        <name>chlorophyll b</name>
        <dbReference type="ChEBI" id="CHEBI:61721"/>
        <label>1</label>
    </ligand>
    <ligandPart>
        <name>Mg</name>
        <dbReference type="ChEBI" id="CHEBI:25107"/>
    </ligandPart>
</feature>
<evidence type="ECO:0000256" key="4">
    <source>
        <dbReference type="ARBA" id="ARBA00022640"/>
    </source>
</evidence>
<dbReference type="InterPro" id="IPR001344">
    <property type="entry name" value="Chloro_AB-bd_pln"/>
</dbReference>
<dbReference type="OrthoDB" id="35854at2759"/>
<evidence type="ECO:0000256" key="2">
    <source>
        <dbReference type="ARBA" id="ARBA00022528"/>
    </source>
</evidence>
<dbReference type="Pfam" id="PF00504">
    <property type="entry name" value="Chloroa_b-bind"/>
    <property type="match status" value="1"/>
</dbReference>
<gene>
    <name evidence="6" type="ORF">Ctob_013321</name>
</gene>
<comment type="caution">
    <text evidence="6">The sequence shown here is derived from an EMBL/GenBank/DDBJ whole genome shotgun (WGS) entry which is preliminary data.</text>
</comment>
<organism evidence="6 7">
    <name type="scientific">Chrysochromulina tobinii</name>
    <dbReference type="NCBI Taxonomy" id="1460289"/>
    <lineage>
        <taxon>Eukaryota</taxon>
        <taxon>Haptista</taxon>
        <taxon>Haptophyta</taxon>
        <taxon>Prymnesiophyceae</taxon>
        <taxon>Prymnesiales</taxon>
        <taxon>Chrysochromulinaceae</taxon>
        <taxon>Chrysochromulina</taxon>
    </lineage>
</organism>
<dbReference type="PANTHER" id="PTHR21649">
    <property type="entry name" value="CHLOROPHYLL A/B BINDING PROTEIN"/>
    <property type="match status" value="1"/>
</dbReference>
<feature type="binding site" evidence="5">
    <location>
        <position position="79"/>
    </location>
    <ligand>
        <name>chlorophyll a</name>
        <dbReference type="ChEBI" id="CHEBI:58416"/>
        <label>1</label>
    </ligand>
</feature>
<evidence type="ECO:0000256" key="5">
    <source>
        <dbReference type="PIRSR" id="PIRSR601344-1"/>
    </source>
</evidence>